<gene>
    <name evidence="1" type="ORF">MRB53_005508</name>
</gene>
<comment type="caution">
    <text evidence="1">The sequence shown here is derived from an EMBL/GenBank/DDBJ whole genome shotgun (WGS) entry which is preliminary data.</text>
</comment>
<protein>
    <submittedName>
        <fullName evidence="1">Uncharacterized protein</fullName>
    </submittedName>
</protein>
<accession>A0ACC2ME93</accession>
<evidence type="ECO:0000313" key="2">
    <source>
        <dbReference type="Proteomes" id="UP001234297"/>
    </source>
</evidence>
<name>A0ACC2ME93_PERAE</name>
<reference evidence="1 2" key="1">
    <citation type="journal article" date="2022" name="Hortic Res">
        <title>A haplotype resolved chromosomal level avocado genome allows analysis of novel avocado genes.</title>
        <authorList>
            <person name="Nath O."/>
            <person name="Fletcher S.J."/>
            <person name="Hayward A."/>
            <person name="Shaw L.M."/>
            <person name="Masouleh A.K."/>
            <person name="Furtado A."/>
            <person name="Henry R.J."/>
            <person name="Mitter N."/>
        </authorList>
    </citation>
    <scope>NUCLEOTIDE SEQUENCE [LARGE SCALE GENOMIC DNA]</scope>
    <source>
        <strain evidence="2">cv. Hass</strain>
    </source>
</reference>
<sequence length="130" mass="15128">MALRWFFDSANDLILGHPPKRSSGYPLEGKARDGYNSGSIYHGRGKLTQNYRGCPNELSYAKGIVIKFHENCPKAFQMPLHYPRYKKEDYERMDQWKVDMVLLEYGLTFQGSLVEKRAYAIGTFLWPDQL</sequence>
<evidence type="ECO:0000313" key="1">
    <source>
        <dbReference type="EMBL" id="KAJ8643760.1"/>
    </source>
</evidence>
<proteinExistence type="predicted"/>
<dbReference type="EMBL" id="CM056810">
    <property type="protein sequence ID" value="KAJ8643760.1"/>
    <property type="molecule type" value="Genomic_DNA"/>
</dbReference>
<dbReference type="Proteomes" id="UP001234297">
    <property type="component" value="Chromosome 2"/>
</dbReference>
<organism evidence="1 2">
    <name type="scientific">Persea americana</name>
    <name type="common">Avocado</name>
    <dbReference type="NCBI Taxonomy" id="3435"/>
    <lineage>
        <taxon>Eukaryota</taxon>
        <taxon>Viridiplantae</taxon>
        <taxon>Streptophyta</taxon>
        <taxon>Embryophyta</taxon>
        <taxon>Tracheophyta</taxon>
        <taxon>Spermatophyta</taxon>
        <taxon>Magnoliopsida</taxon>
        <taxon>Magnoliidae</taxon>
        <taxon>Laurales</taxon>
        <taxon>Lauraceae</taxon>
        <taxon>Persea</taxon>
    </lineage>
</organism>
<keyword evidence="2" id="KW-1185">Reference proteome</keyword>